<feature type="region of interest" description="Disordered" evidence="1">
    <location>
        <begin position="215"/>
        <end position="251"/>
    </location>
</feature>
<feature type="compositionally biased region" description="Basic residues" evidence="1">
    <location>
        <begin position="234"/>
        <end position="244"/>
    </location>
</feature>
<dbReference type="InterPro" id="IPR046554">
    <property type="entry name" value="DUF6708"/>
</dbReference>
<dbReference type="Proteomes" id="UP000288983">
    <property type="component" value="Unassembled WGS sequence"/>
</dbReference>
<evidence type="ECO:0000313" key="5">
    <source>
        <dbReference type="Proteomes" id="UP000288983"/>
    </source>
</evidence>
<dbReference type="AlphaFoldDB" id="A0A443ZRR2"/>
<comment type="caution">
    <text evidence="4">The sequence shown here is derived from an EMBL/GenBank/DDBJ whole genome shotgun (WGS) entry which is preliminary data.</text>
</comment>
<keyword evidence="2" id="KW-0812">Transmembrane</keyword>
<dbReference type="Pfam" id="PF20455">
    <property type="entry name" value="DUF6708"/>
    <property type="match status" value="1"/>
</dbReference>
<evidence type="ECO:0000256" key="2">
    <source>
        <dbReference type="SAM" id="Phobius"/>
    </source>
</evidence>
<feature type="domain" description="DUF6708" evidence="3">
    <location>
        <begin position="24"/>
        <end position="205"/>
    </location>
</feature>
<reference evidence="4 5" key="1">
    <citation type="submission" date="2018-06" db="EMBL/GenBank/DDBJ databases">
        <title>Bacteria isolated from soil of Wuhan.</title>
        <authorList>
            <person name="Wei X."/>
            <person name="Chunhua H."/>
        </authorList>
    </citation>
    <scope>NUCLEOTIDE SEQUENCE [LARGE SCALE GENOMIC DNA]</scope>
    <source>
        <strain evidence="5">xwS2</strain>
    </source>
</reference>
<organism evidence="4 5">
    <name type="scientific">Pseudomonas alkylphenolica</name>
    <dbReference type="NCBI Taxonomy" id="237609"/>
    <lineage>
        <taxon>Bacteria</taxon>
        <taxon>Pseudomonadati</taxon>
        <taxon>Pseudomonadota</taxon>
        <taxon>Gammaproteobacteria</taxon>
        <taxon>Pseudomonadales</taxon>
        <taxon>Pseudomonadaceae</taxon>
        <taxon>Pseudomonas</taxon>
    </lineage>
</organism>
<gene>
    <name evidence="4" type="ORF">DM813_15490</name>
</gene>
<keyword evidence="2" id="KW-0472">Membrane</keyword>
<feature type="transmembrane region" description="Helical" evidence="2">
    <location>
        <begin position="6"/>
        <end position="29"/>
    </location>
</feature>
<proteinExistence type="predicted"/>
<keyword evidence="2" id="KW-1133">Transmembrane helix</keyword>
<name>A0A443ZRR2_9PSED</name>
<dbReference type="EMBL" id="QJRG01000046">
    <property type="protein sequence ID" value="RWU21906.1"/>
    <property type="molecule type" value="Genomic_DNA"/>
</dbReference>
<evidence type="ECO:0000313" key="4">
    <source>
        <dbReference type="EMBL" id="RWU21906.1"/>
    </source>
</evidence>
<accession>A0A443ZRR2</accession>
<protein>
    <recommendedName>
        <fullName evidence="3">DUF6708 domain-containing protein</fullName>
    </recommendedName>
</protein>
<sequence length="251" mass="28757">MGDYIFGLVLASMTTGCFYLVFRYAHIFIRLENFVQRRLLIRFNRVTRQVYLHRPRFAGGIAVLDWEQVIAQSVVGEEESANAGRQLLLFWDPAITGLPHLHLVFVGKTADGTSDLVNLWEFIRRYMEEGPQSVPVPKKLLGKVPWPWQSAMVSLNFFRPLWRAGLRWQVACWVALASPGLAVHATGHWISLLLCWEPRWPRIIREAGLPGKPVPPLSTAADWPPLPTLEPTKKTSRRTRKPRKSQSEREV</sequence>
<evidence type="ECO:0000259" key="3">
    <source>
        <dbReference type="Pfam" id="PF20455"/>
    </source>
</evidence>
<evidence type="ECO:0000256" key="1">
    <source>
        <dbReference type="SAM" id="MobiDB-lite"/>
    </source>
</evidence>